<dbReference type="PRINTS" id="PR00455">
    <property type="entry name" value="HTHTETR"/>
</dbReference>
<dbReference type="Gene3D" id="1.10.10.60">
    <property type="entry name" value="Homeodomain-like"/>
    <property type="match status" value="1"/>
</dbReference>
<dbReference type="EMBL" id="HG938353">
    <property type="protein sequence ID" value="CDN49370.1"/>
    <property type="molecule type" value="Genomic_DNA"/>
</dbReference>
<dbReference type="OrthoDB" id="9816431at2"/>
<organism evidence="7 8">
    <name type="scientific">Neorhizobium galegae bv. orientalis str. HAMBI 540</name>
    <dbReference type="NCBI Taxonomy" id="1028800"/>
    <lineage>
        <taxon>Bacteria</taxon>
        <taxon>Pseudomonadati</taxon>
        <taxon>Pseudomonadota</taxon>
        <taxon>Alphaproteobacteria</taxon>
        <taxon>Hyphomicrobiales</taxon>
        <taxon>Rhizobiaceae</taxon>
        <taxon>Rhizobium/Agrobacterium group</taxon>
        <taxon>Neorhizobium</taxon>
    </lineage>
</organism>
<evidence type="ECO:0000256" key="4">
    <source>
        <dbReference type="PROSITE-ProRule" id="PRU00335"/>
    </source>
</evidence>
<dbReference type="InterPro" id="IPR009057">
    <property type="entry name" value="Homeodomain-like_sf"/>
</dbReference>
<evidence type="ECO:0000256" key="5">
    <source>
        <dbReference type="SAM" id="MobiDB-lite"/>
    </source>
</evidence>
<keyword evidence="1" id="KW-0805">Transcription regulation</keyword>
<accession>A0A068SWH8</accession>
<dbReference type="PROSITE" id="PS50977">
    <property type="entry name" value="HTH_TETR_2"/>
    <property type="match status" value="1"/>
</dbReference>
<dbReference type="Pfam" id="PF14246">
    <property type="entry name" value="TetR_C_7"/>
    <property type="match status" value="1"/>
</dbReference>
<sequence>MARQTRKLERSDPVPAGRFAAGEDPAKREQIIDGAKSVFMKLGFDAASMNDITREAGVSKGTIYVYFQNKEDLFGAIIARERERITLRMRDILAGSEEVEDGLYRFGMGFATHITASQVIEAMRIVIGVVDRMPSVCRHFFNSPSQNVRTVLDDFIRRHVALGNLKVEDTDLAARQFIDMVSGTFFKLRLFGDLDDAPPFGEIDHVVTGAIRVFMAAYGLHNASVTTKTKEHA</sequence>
<dbReference type="InterPro" id="IPR050109">
    <property type="entry name" value="HTH-type_TetR-like_transc_reg"/>
</dbReference>
<gene>
    <name evidence="7" type="ORF">RG540_CH32060</name>
</gene>
<dbReference type="Proteomes" id="UP000028181">
    <property type="component" value="Chromosome I"/>
</dbReference>
<evidence type="ECO:0000313" key="8">
    <source>
        <dbReference type="Proteomes" id="UP000028181"/>
    </source>
</evidence>
<keyword evidence="3" id="KW-0804">Transcription</keyword>
<evidence type="ECO:0000256" key="2">
    <source>
        <dbReference type="ARBA" id="ARBA00023125"/>
    </source>
</evidence>
<dbReference type="PANTHER" id="PTHR30055">
    <property type="entry name" value="HTH-TYPE TRANSCRIPTIONAL REGULATOR RUTR"/>
    <property type="match status" value="1"/>
</dbReference>
<evidence type="ECO:0000259" key="6">
    <source>
        <dbReference type="PROSITE" id="PS50977"/>
    </source>
</evidence>
<dbReference type="Gene3D" id="1.10.357.10">
    <property type="entry name" value="Tetracycline Repressor, domain 2"/>
    <property type="match status" value="1"/>
</dbReference>
<evidence type="ECO:0000313" key="7">
    <source>
        <dbReference type="EMBL" id="CDN49370.1"/>
    </source>
</evidence>
<proteinExistence type="predicted"/>
<dbReference type="eggNOG" id="COG1309">
    <property type="taxonomic scope" value="Bacteria"/>
</dbReference>
<feature type="domain" description="HTH tetR-type" evidence="6">
    <location>
        <begin position="25"/>
        <end position="85"/>
    </location>
</feature>
<dbReference type="InterPro" id="IPR001647">
    <property type="entry name" value="HTH_TetR"/>
</dbReference>
<dbReference type="PROSITE" id="PS01081">
    <property type="entry name" value="HTH_TETR_1"/>
    <property type="match status" value="1"/>
</dbReference>
<dbReference type="GeneID" id="24256346"/>
<feature type="DNA-binding region" description="H-T-H motif" evidence="4">
    <location>
        <begin position="48"/>
        <end position="67"/>
    </location>
</feature>
<dbReference type="RefSeq" id="WP_046600039.1">
    <property type="nucleotide sequence ID" value="NZ_HG938353.1"/>
</dbReference>
<dbReference type="AlphaFoldDB" id="A0A068SWH8"/>
<dbReference type="InterPro" id="IPR023772">
    <property type="entry name" value="DNA-bd_HTH_TetR-type_CS"/>
</dbReference>
<feature type="compositionally biased region" description="Basic and acidic residues" evidence="5">
    <location>
        <begin position="1"/>
        <end position="12"/>
    </location>
</feature>
<dbReference type="InterPro" id="IPR039536">
    <property type="entry name" value="TetR_C_Proteobacteria"/>
</dbReference>
<keyword evidence="2 4" id="KW-0238">DNA-binding</keyword>
<protein>
    <submittedName>
        <fullName evidence="7">Transcriptional regulator, TetR family</fullName>
    </submittedName>
</protein>
<dbReference type="SUPFAM" id="SSF46689">
    <property type="entry name" value="Homeodomain-like"/>
    <property type="match status" value="1"/>
</dbReference>
<dbReference type="PANTHER" id="PTHR30055:SF146">
    <property type="entry name" value="HTH-TYPE TRANSCRIPTIONAL DUAL REGULATOR CECR"/>
    <property type="match status" value="1"/>
</dbReference>
<evidence type="ECO:0000256" key="1">
    <source>
        <dbReference type="ARBA" id="ARBA00023015"/>
    </source>
</evidence>
<dbReference type="KEGG" id="ngg:RG540_CH32060"/>
<dbReference type="HOGENOM" id="CLU_069356_27_0_5"/>
<feature type="region of interest" description="Disordered" evidence="5">
    <location>
        <begin position="1"/>
        <end position="25"/>
    </location>
</feature>
<dbReference type="GO" id="GO:0000976">
    <property type="term" value="F:transcription cis-regulatory region binding"/>
    <property type="evidence" value="ECO:0007669"/>
    <property type="project" value="TreeGrafter"/>
</dbReference>
<dbReference type="GO" id="GO:0003700">
    <property type="term" value="F:DNA-binding transcription factor activity"/>
    <property type="evidence" value="ECO:0007669"/>
    <property type="project" value="TreeGrafter"/>
</dbReference>
<name>A0A068SWH8_NEOGA</name>
<evidence type="ECO:0000256" key="3">
    <source>
        <dbReference type="ARBA" id="ARBA00023163"/>
    </source>
</evidence>
<keyword evidence="8" id="KW-1185">Reference proteome</keyword>
<reference evidence="8" key="1">
    <citation type="journal article" date="2014" name="BMC Genomics">
        <title>Genome sequencing of two Neorhizobium galegae strains reveals a noeT gene responsible for the unusual acetylation of the nodulation factors.</title>
        <authorList>
            <person name="Osterman J."/>
            <person name="Marsh J."/>
            <person name="Laine P.K."/>
            <person name="Zeng Z."/>
            <person name="Alatalo E."/>
            <person name="Sullivan J.T."/>
            <person name="Young J.P."/>
            <person name="Thomas-Oates J."/>
            <person name="Paulin L."/>
            <person name="Lindstrom K."/>
        </authorList>
    </citation>
    <scope>NUCLEOTIDE SEQUENCE [LARGE SCALE GENOMIC DNA]</scope>
    <source>
        <strain evidence="8">HAMBI 540</strain>
    </source>
</reference>
<dbReference type="PATRIC" id="fig|1028800.3.peg.3255"/>
<dbReference type="Pfam" id="PF00440">
    <property type="entry name" value="TetR_N"/>
    <property type="match status" value="1"/>
</dbReference>
<dbReference type="FunFam" id="1.10.10.60:FF:000141">
    <property type="entry name" value="TetR family transcriptional regulator"/>
    <property type="match status" value="1"/>
</dbReference>